<keyword evidence="2" id="KW-1185">Reference proteome</keyword>
<sequence length="452" mass="52177">MQMVGMPPEITISAFAETGQVESTIPVLKQWSYTGKCVISSTLADISCADLGVYGVLKKLNSILNTSYTLGSIISVLNFYLAQGIDFGTAYAYLSPYWNDTQRLYTIQHNLRVKEEEDRDMRKEVLAHDRITTWAVPPRRMWDLCANQVIPYWVVPSEHPWGISHAWVDERERVDMMTVINGNEWPVPMPKDTNLDLIWIKMLNHGAEYAWLDVLCLWQEGRKGKHLHKDEWKLDVPTIGYVYEEAYCVVCYFNGLGRPLHLTVDYFESNRCWFRHAWTLQEITPNPIIGGKTGDDMMEDGVQRRFNEQLTSLREMRKQNMALTLMSEMQHRASTKPLDKVAGVVYLLQTDSIPIYDPDQSAADAWEVLMDAMEPMLRTLLLFYYPEFGKGKKCWQPSWEHVMTNRVVVPSSAFFLAQVNQTDDPDADYYIGYHIELAHVQGFSKMQTESKP</sequence>
<dbReference type="Proteomes" id="UP000219338">
    <property type="component" value="Unassembled WGS sequence"/>
</dbReference>
<organism evidence="1 2">
    <name type="scientific">Armillaria ostoyae</name>
    <name type="common">Armillaria root rot fungus</name>
    <dbReference type="NCBI Taxonomy" id="47428"/>
    <lineage>
        <taxon>Eukaryota</taxon>
        <taxon>Fungi</taxon>
        <taxon>Dikarya</taxon>
        <taxon>Basidiomycota</taxon>
        <taxon>Agaricomycotina</taxon>
        <taxon>Agaricomycetes</taxon>
        <taxon>Agaricomycetidae</taxon>
        <taxon>Agaricales</taxon>
        <taxon>Marasmiineae</taxon>
        <taxon>Physalacriaceae</taxon>
        <taxon>Armillaria</taxon>
    </lineage>
</organism>
<dbReference type="AlphaFoldDB" id="A0A284S7P3"/>
<dbReference type="EMBL" id="FUEG01000040">
    <property type="protein sequence ID" value="SJL17027.1"/>
    <property type="molecule type" value="Genomic_DNA"/>
</dbReference>
<accession>A0A284S7P3</accession>
<name>A0A284S7P3_ARMOS</name>
<dbReference type="OrthoDB" id="3003566at2759"/>
<proteinExistence type="predicted"/>
<protein>
    <recommendedName>
        <fullName evidence="3">Heterokaryon incompatibility domain-containing protein</fullName>
    </recommendedName>
</protein>
<dbReference type="STRING" id="47428.A0A284S7P3"/>
<gene>
    <name evidence="1" type="ORF">ARMOST_20568</name>
</gene>
<reference evidence="2" key="1">
    <citation type="journal article" date="2017" name="Nat. Ecol. Evol.">
        <title>Genome expansion and lineage-specific genetic innovations in the forest pathogenic fungi Armillaria.</title>
        <authorList>
            <person name="Sipos G."/>
            <person name="Prasanna A.N."/>
            <person name="Walter M.C."/>
            <person name="O'Connor E."/>
            <person name="Balint B."/>
            <person name="Krizsan K."/>
            <person name="Kiss B."/>
            <person name="Hess J."/>
            <person name="Varga T."/>
            <person name="Slot J."/>
            <person name="Riley R."/>
            <person name="Boka B."/>
            <person name="Rigling D."/>
            <person name="Barry K."/>
            <person name="Lee J."/>
            <person name="Mihaltcheva S."/>
            <person name="LaButti K."/>
            <person name="Lipzen A."/>
            <person name="Waldron R."/>
            <person name="Moloney N.M."/>
            <person name="Sperisen C."/>
            <person name="Kredics L."/>
            <person name="Vagvoelgyi C."/>
            <person name="Patrignani A."/>
            <person name="Fitzpatrick D."/>
            <person name="Nagy I."/>
            <person name="Doyle S."/>
            <person name="Anderson J.B."/>
            <person name="Grigoriev I.V."/>
            <person name="Gueldener U."/>
            <person name="Muensterkoetter M."/>
            <person name="Nagy L.G."/>
        </authorList>
    </citation>
    <scope>NUCLEOTIDE SEQUENCE [LARGE SCALE GENOMIC DNA]</scope>
    <source>
        <strain evidence="2">C18/9</strain>
    </source>
</reference>
<evidence type="ECO:0008006" key="3">
    <source>
        <dbReference type="Google" id="ProtNLM"/>
    </source>
</evidence>
<evidence type="ECO:0000313" key="1">
    <source>
        <dbReference type="EMBL" id="SJL17027.1"/>
    </source>
</evidence>
<evidence type="ECO:0000313" key="2">
    <source>
        <dbReference type="Proteomes" id="UP000219338"/>
    </source>
</evidence>